<organism evidence="3 4">
    <name type="scientific">Rhizobium meliloti</name>
    <name type="common">Ensifer meliloti</name>
    <name type="synonym">Sinorhizobium meliloti</name>
    <dbReference type="NCBI Taxonomy" id="382"/>
    <lineage>
        <taxon>Bacteria</taxon>
        <taxon>Pseudomonadati</taxon>
        <taxon>Pseudomonadota</taxon>
        <taxon>Alphaproteobacteria</taxon>
        <taxon>Hyphomicrobiales</taxon>
        <taxon>Rhizobiaceae</taxon>
        <taxon>Sinorhizobium/Ensifer group</taxon>
        <taxon>Sinorhizobium</taxon>
    </lineage>
</organism>
<gene>
    <name evidence="3" type="ORF">CEJ86_17900</name>
</gene>
<keyword evidence="2" id="KW-0732">Signal</keyword>
<protein>
    <submittedName>
        <fullName evidence="3">Uncharacterized protein</fullName>
    </submittedName>
</protein>
<evidence type="ECO:0000256" key="2">
    <source>
        <dbReference type="SAM" id="SignalP"/>
    </source>
</evidence>
<dbReference type="EMBL" id="NJGD01000007">
    <property type="protein sequence ID" value="PJR14261.1"/>
    <property type="molecule type" value="Genomic_DNA"/>
</dbReference>
<proteinExistence type="predicted"/>
<feature type="compositionally biased region" description="Basic residues" evidence="1">
    <location>
        <begin position="198"/>
        <end position="209"/>
    </location>
</feature>
<sequence>MRPKLRCFLSAALISAPALANDSVYTDVSRDKCRLLREWEGASSQSLCPGIGDYPVHFIESDIRQSFFFGHVRQSYLENGFESFGPFNHAETTVEWRLDDSRKPVAAILRWIIENPDPQTDRSTKAFQGQVLVISKVAQKEDGDGCVVGYVDALANADANTLARRIGDEEAASFRCGTDQASYHGNRGEKAGEPMHFLPKRGYPKRPDR</sequence>
<name>A0A2J0Z164_RHIML</name>
<dbReference type="RefSeq" id="WP_100672769.1">
    <property type="nucleotide sequence ID" value="NZ_NJGD01000007.1"/>
</dbReference>
<dbReference type="Proteomes" id="UP000231987">
    <property type="component" value="Unassembled WGS sequence"/>
</dbReference>
<evidence type="ECO:0000313" key="3">
    <source>
        <dbReference type="EMBL" id="PJR14261.1"/>
    </source>
</evidence>
<comment type="caution">
    <text evidence="3">The sequence shown here is derived from an EMBL/GenBank/DDBJ whole genome shotgun (WGS) entry which is preliminary data.</text>
</comment>
<accession>A0A2J0Z164</accession>
<feature type="signal peptide" evidence="2">
    <location>
        <begin position="1"/>
        <end position="20"/>
    </location>
</feature>
<feature type="chain" id="PRO_5014417759" evidence="2">
    <location>
        <begin position="21"/>
        <end position="209"/>
    </location>
</feature>
<evidence type="ECO:0000256" key="1">
    <source>
        <dbReference type="SAM" id="MobiDB-lite"/>
    </source>
</evidence>
<feature type="region of interest" description="Disordered" evidence="1">
    <location>
        <begin position="180"/>
        <end position="209"/>
    </location>
</feature>
<reference evidence="3 4" key="1">
    <citation type="submission" date="2017-06" db="EMBL/GenBank/DDBJ databases">
        <title>Ensifer strains isolated from leguminous trees and herbs display diverse denitrification phenotypes with some acting as strong N2O sinks.</title>
        <authorList>
            <person name="Woliy K."/>
            <person name="Mania D."/>
            <person name="Bakken L.R."/>
            <person name="Frostegard A."/>
        </authorList>
    </citation>
    <scope>NUCLEOTIDE SEQUENCE [LARGE SCALE GENOMIC DNA]</scope>
    <source>
        <strain evidence="3 4">AC50a</strain>
    </source>
</reference>
<evidence type="ECO:0000313" key="4">
    <source>
        <dbReference type="Proteomes" id="UP000231987"/>
    </source>
</evidence>
<dbReference type="AlphaFoldDB" id="A0A2J0Z164"/>